<dbReference type="Gene3D" id="3.30.450.20">
    <property type="entry name" value="PAS domain"/>
    <property type="match status" value="1"/>
</dbReference>
<dbReference type="AlphaFoldDB" id="A0A0L7TAW4"/>
<dbReference type="CDD" id="cd06170">
    <property type="entry name" value="LuxR_C_like"/>
    <property type="match status" value="1"/>
</dbReference>
<dbReference type="InterPro" id="IPR000792">
    <property type="entry name" value="Tscrpt_reg_LuxR_C"/>
</dbReference>
<dbReference type="STRING" id="1560201.NG42_01740"/>
<dbReference type="PRINTS" id="PR00038">
    <property type="entry name" value="HTHLUXR"/>
</dbReference>
<dbReference type="InterPro" id="IPR016032">
    <property type="entry name" value="Sig_transdc_resp-reg_C-effctor"/>
</dbReference>
<dbReference type="PROSITE" id="PS00622">
    <property type="entry name" value="HTH_LUXR_1"/>
    <property type="match status" value="1"/>
</dbReference>
<proteinExistence type="predicted"/>
<accession>A0A0L7TAW4</accession>
<dbReference type="Gene3D" id="1.10.10.10">
    <property type="entry name" value="Winged helix-like DNA-binding domain superfamily/Winged helix DNA-binding domain"/>
    <property type="match status" value="1"/>
</dbReference>
<dbReference type="InterPro" id="IPR035965">
    <property type="entry name" value="PAS-like_dom_sf"/>
</dbReference>
<dbReference type="GO" id="GO:0003677">
    <property type="term" value="F:DNA binding"/>
    <property type="evidence" value="ECO:0007669"/>
    <property type="project" value="UniProtKB-KW"/>
</dbReference>
<evidence type="ECO:0000256" key="1">
    <source>
        <dbReference type="ARBA" id="ARBA00023125"/>
    </source>
</evidence>
<reference evidence="5 6" key="1">
    <citation type="journal article" date="2015" name="Int. J. Syst. Evol. Microbiol.">
        <title>Erwinia iniecta sp. nov., isolated from Russian wheat aphids (Diuraphis noxia).</title>
        <authorList>
            <person name="Campillo T."/>
            <person name="Luna E."/>
            <person name="Portier P."/>
            <person name="Fischer-Le Saux M."/>
            <person name="Lapitan N."/>
            <person name="Tisserat N.A."/>
            <person name="Leach J.E."/>
        </authorList>
    </citation>
    <scope>NUCLEOTIDE SEQUENCE [LARGE SCALE GENOMIC DNA]</scope>
    <source>
        <strain evidence="4 6">B120</strain>
        <strain evidence="3 5">B149</strain>
    </source>
</reference>
<dbReference type="Pfam" id="PF08448">
    <property type="entry name" value="PAS_4"/>
    <property type="match status" value="1"/>
</dbReference>
<evidence type="ECO:0000313" key="3">
    <source>
        <dbReference type="EMBL" id="KOC89490.1"/>
    </source>
</evidence>
<keyword evidence="1" id="KW-0238">DNA-binding</keyword>
<dbReference type="GO" id="GO:0006355">
    <property type="term" value="P:regulation of DNA-templated transcription"/>
    <property type="evidence" value="ECO:0007669"/>
    <property type="project" value="InterPro"/>
</dbReference>
<dbReference type="Proteomes" id="UP000036851">
    <property type="component" value="Unassembled WGS sequence"/>
</dbReference>
<evidence type="ECO:0000259" key="2">
    <source>
        <dbReference type="PROSITE" id="PS00622"/>
    </source>
</evidence>
<dbReference type="EMBL" id="JRXF01000036">
    <property type="protein sequence ID" value="KOC89490.1"/>
    <property type="molecule type" value="Genomic_DNA"/>
</dbReference>
<protein>
    <submittedName>
        <fullName evidence="4">Transcriptional regulator</fullName>
    </submittedName>
</protein>
<dbReference type="InterPro" id="IPR036388">
    <property type="entry name" value="WH-like_DNA-bd_sf"/>
</dbReference>
<dbReference type="Pfam" id="PF00196">
    <property type="entry name" value="GerE"/>
    <property type="match status" value="1"/>
</dbReference>
<evidence type="ECO:0000313" key="6">
    <source>
        <dbReference type="Proteomes" id="UP000037088"/>
    </source>
</evidence>
<name>A0A0L7TAW4_9GAMM</name>
<dbReference type="SMART" id="SM00421">
    <property type="entry name" value="HTH_LUXR"/>
    <property type="match status" value="1"/>
</dbReference>
<keyword evidence="6" id="KW-1185">Reference proteome</keyword>
<evidence type="ECO:0000313" key="4">
    <source>
        <dbReference type="EMBL" id="KOC92507.1"/>
    </source>
</evidence>
<feature type="domain" description="HTH luxR-type" evidence="2">
    <location>
        <begin position="175"/>
        <end position="202"/>
    </location>
</feature>
<sequence>MTISNNDPSLAPSKELILPKMLTRTLDQLPEPYAIKDLSSRYIYANLALVKLTGLRSPDDMLYKREYEFQSRLMENETVVNEWQNQDRIVANGRKPLTMLEIHPEAVEFPYIVRKVPFYDDNNNCAGVITYSKNLEVFTLKDFAKGNTPGSLLLSKPDDFFSEKECEIIFLKLQGMTSKEVGNRLHLSPRTVDNRLMRLYDKVGVNHFDDFSEFCEQRDYNRYLPKKFILQQKVTFEKKLNRVR</sequence>
<dbReference type="PATRIC" id="fig|1560201.3.peg.369"/>
<comment type="caution">
    <text evidence="4">The sequence shown here is derived from an EMBL/GenBank/DDBJ whole genome shotgun (WGS) entry which is preliminary data.</text>
</comment>
<dbReference type="Proteomes" id="UP000037088">
    <property type="component" value="Unassembled WGS sequence"/>
</dbReference>
<evidence type="ECO:0000313" key="5">
    <source>
        <dbReference type="Proteomes" id="UP000036851"/>
    </source>
</evidence>
<organism evidence="4 6">
    <name type="scientific">Winslowiella iniecta</name>
    <dbReference type="NCBI Taxonomy" id="1560201"/>
    <lineage>
        <taxon>Bacteria</taxon>
        <taxon>Pseudomonadati</taxon>
        <taxon>Pseudomonadota</taxon>
        <taxon>Gammaproteobacteria</taxon>
        <taxon>Enterobacterales</taxon>
        <taxon>Erwiniaceae</taxon>
        <taxon>Winslowiella</taxon>
    </lineage>
</organism>
<dbReference type="RefSeq" id="WP_052897136.1">
    <property type="nucleotide sequence ID" value="NZ_JRXE01000002.1"/>
</dbReference>
<gene>
    <name evidence="4" type="ORF">NG42_01740</name>
    <name evidence="3" type="ORF">NG43_18765</name>
</gene>
<dbReference type="SUPFAM" id="SSF55785">
    <property type="entry name" value="PYP-like sensor domain (PAS domain)"/>
    <property type="match status" value="1"/>
</dbReference>
<dbReference type="EMBL" id="JRXE01000002">
    <property type="protein sequence ID" value="KOC92507.1"/>
    <property type="molecule type" value="Genomic_DNA"/>
</dbReference>
<dbReference type="SUPFAM" id="SSF46894">
    <property type="entry name" value="C-terminal effector domain of the bipartite response regulators"/>
    <property type="match status" value="1"/>
</dbReference>
<dbReference type="InterPro" id="IPR013656">
    <property type="entry name" value="PAS_4"/>
</dbReference>